<dbReference type="EMBL" id="GBXM01040257">
    <property type="protein sequence ID" value="JAH68320.1"/>
    <property type="molecule type" value="Transcribed_RNA"/>
</dbReference>
<protein>
    <submittedName>
        <fullName evidence="1">Uncharacterized protein</fullName>
    </submittedName>
</protein>
<organism evidence="1">
    <name type="scientific">Anguilla anguilla</name>
    <name type="common">European freshwater eel</name>
    <name type="synonym">Muraena anguilla</name>
    <dbReference type="NCBI Taxonomy" id="7936"/>
    <lineage>
        <taxon>Eukaryota</taxon>
        <taxon>Metazoa</taxon>
        <taxon>Chordata</taxon>
        <taxon>Craniata</taxon>
        <taxon>Vertebrata</taxon>
        <taxon>Euteleostomi</taxon>
        <taxon>Actinopterygii</taxon>
        <taxon>Neopterygii</taxon>
        <taxon>Teleostei</taxon>
        <taxon>Anguilliformes</taxon>
        <taxon>Anguillidae</taxon>
        <taxon>Anguilla</taxon>
    </lineage>
</organism>
<name>A0A0E9UT08_ANGAN</name>
<dbReference type="AlphaFoldDB" id="A0A0E9UT08"/>
<sequence length="59" mass="6761">MIQFYSTFSYDDSCVLCNIPTRAEFLVEYANDANWTTNRACLCCFLSFSDADVISRDGR</sequence>
<reference evidence="1" key="2">
    <citation type="journal article" date="2015" name="Fish Shellfish Immunol.">
        <title>Early steps in the European eel (Anguilla anguilla)-Vibrio vulnificus interaction in the gills: Role of the RtxA13 toxin.</title>
        <authorList>
            <person name="Callol A."/>
            <person name="Pajuelo D."/>
            <person name="Ebbesson L."/>
            <person name="Teles M."/>
            <person name="MacKenzie S."/>
            <person name="Amaro C."/>
        </authorList>
    </citation>
    <scope>NUCLEOTIDE SEQUENCE</scope>
</reference>
<evidence type="ECO:0000313" key="1">
    <source>
        <dbReference type="EMBL" id="JAH68320.1"/>
    </source>
</evidence>
<reference evidence="1" key="1">
    <citation type="submission" date="2014-11" db="EMBL/GenBank/DDBJ databases">
        <authorList>
            <person name="Amaro Gonzalez C."/>
        </authorList>
    </citation>
    <scope>NUCLEOTIDE SEQUENCE</scope>
</reference>
<accession>A0A0E9UT08</accession>
<proteinExistence type="predicted"/>